<dbReference type="AlphaFoldDB" id="A0A812Z4Y5"/>
<evidence type="ECO:0000256" key="1">
    <source>
        <dbReference type="ARBA" id="ARBA00004141"/>
    </source>
</evidence>
<evidence type="ECO:0000256" key="6">
    <source>
        <dbReference type="ARBA" id="ARBA00022958"/>
    </source>
</evidence>
<proteinExistence type="predicted"/>
<dbReference type="PRINTS" id="PR00169">
    <property type="entry name" value="KCHANNEL"/>
</dbReference>
<feature type="region of interest" description="Disordered" evidence="11">
    <location>
        <begin position="260"/>
        <end position="283"/>
    </location>
</feature>
<dbReference type="Gene3D" id="1.10.287.70">
    <property type="match status" value="1"/>
</dbReference>
<evidence type="ECO:0000313" key="14">
    <source>
        <dbReference type="EMBL" id="CAE7810348.1"/>
    </source>
</evidence>
<protein>
    <submittedName>
        <fullName evidence="14">KCNB1 protein</fullName>
    </submittedName>
</protein>
<comment type="caution">
    <text evidence="14">The sequence shown here is derived from an EMBL/GenBank/DDBJ whole genome shotgun (WGS) entry which is preliminary data.</text>
</comment>
<feature type="region of interest" description="Disordered" evidence="11">
    <location>
        <begin position="165"/>
        <end position="188"/>
    </location>
</feature>
<keyword evidence="7 12" id="KW-1133">Transmembrane helix</keyword>
<evidence type="ECO:0000256" key="4">
    <source>
        <dbReference type="ARBA" id="ARBA00022692"/>
    </source>
</evidence>
<comment type="subcellular location">
    <subcellularLocation>
        <location evidence="1">Membrane</location>
        <topology evidence="1">Multi-pass membrane protein</topology>
    </subcellularLocation>
</comment>
<reference evidence="14" key="1">
    <citation type="submission" date="2021-02" db="EMBL/GenBank/DDBJ databases">
        <authorList>
            <person name="Dougan E. K."/>
            <person name="Rhodes N."/>
            <person name="Thang M."/>
            <person name="Chan C."/>
        </authorList>
    </citation>
    <scope>NUCLEOTIDE SEQUENCE</scope>
</reference>
<dbReference type="OrthoDB" id="433309at2759"/>
<evidence type="ECO:0000256" key="9">
    <source>
        <dbReference type="ARBA" id="ARBA00023136"/>
    </source>
</evidence>
<organism evidence="14 15">
    <name type="scientific">Symbiodinium necroappetens</name>
    <dbReference type="NCBI Taxonomy" id="1628268"/>
    <lineage>
        <taxon>Eukaryota</taxon>
        <taxon>Sar</taxon>
        <taxon>Alveolata</taxon>
        <taxon>Dinophyceae</taxon>
        <taxon>Suessiales</taxon>
        <taxon>Symbiodiniaceae</taxon>
        <taxon>Symbiodinium</taxon>
    </lineage>
</organism>
<dbReference type="GO" id="GO:0005249">
    <property type="term" value="F:voltage-gated potassium channel activity"/>
    <property type="evidence" value="ECO:0007669"/>
    <property type="project" value="InterPro"/>
</dbReference>
<dbReference type="EMBL" id="CAJNJA010045552">
    <property type="protein sequence ID" value="CAE7810348.1"/>
    <property type="molecule type" value="Genomic_DNA"/>
</dbReference>
<keyword evidence="5" id="KW-0631">Potassium channel</keyword>
<evidence type="ECO:0000256" key="7">
    <source>
        <dbReference type="ARBA" id="ARBA00022989"/>
    </source>
</evidence>
<evidence type="ECO:0000313" key="15">
    <source>
        <dbReference type="Proteomes" id="UP000601435"/>
    </source>
</evidence>
<dbReference type="PANTHER" id="PTHR11537">
    <property type="entry name" value="VOLTAGE-GATED POTASSIUM CHANNEL"/>
    <property type="match status" value="1"/>
</dbReference>
<sequence>MPAGHRSDHLNNIAGSLRTLRMVRLARMVRLVRVLRIAKFARHSEVLSVVVESLVESISGIWVLVAFVSMWALISATVVYAVESEQPDTDFDSIPAAMWWSMATISTVGYGDMVPETAAGKVVGGASMLGGILITSIAVAVITTTFTEHYQDKCRMREAMKLDRIQRREDEEGLGPNGTPPPQSSGREAENPIVAWDLMEKDVLRHIIRLEAELLDRPLRERNTSNSMAIQMLEEQAKNLFKQGKSLTQQVMMEKMSRITDGEVAEEPPGERGESKANIISSV</sequence>
<keyword evidence="15" id="KW-1185">Reference proteome</keyword>
<dbReference type="InterPro" id="IPR005821">
    <property type="entry name" value="Ion_trans_dom"/>
</dbReference>
<dbReference type="PANTHER" id="PTHR11537:SF254">
    <property type="entry name" value="POTASSIUM VOLTAGE-GATED CHANNEL PROTEIN SHAB"/>
    <property type="match status" value="1"/>
</dbReference>
<evidence type="ECO:0000256" key="2">
    <source>
        <dbReference type="ARBA" id="ARBA00022448"/>
    </source>
</evidence>
<evidence type="ECO:0000256" key="11">
    <source>
        <dbReference type="SAM" id="MobiDB-lite"/>
    </source>
</evidence>
<evidence type="ECO:0000256" key="3">
    <source>
        <dbReference type="ARBA" id="ARBA00022538"/>
    </source>
</evidence>
<feature type="transmembrane region" description="Helical" evidence="12">
    <location>
        <begin position="61"/>
        <end position="82"/>
    </location>
</feature>
<accession>A0A812Z4Y5</accession>
<keyword evidence="4 12" id="KW-0812">Transmembrane</keyword>
<keyword evidence="10" id="KW-0407">Ion channel</keyword>
<keyword evidence="2" id="KW-0813">Transport</keyword>
<evidence type="ECO:0000256" key="12">
    <source>
        <dbReference type="SAM" id="Phobius"/>
    </source>
</evidence>
<dbReference type="InterPro" id="IPR028325">
    <property type="entry name" value="VG_K_chnl"/>
</dbReference>
<evidence type="ECO:0000259" key="13">
    <source>
        <dbReference type="Pfam" id="PF00520"/>
    </source>
</evidence>
<dbReference type="GO" id="GO:0001508">
    <property type="term" value="P:action potential"/>
    <property type="evidence" value="ECO:0007669"/>
    <property type="project" value="TreeGrafter"/>
</dbReference>
<evidence type="ECO:0000256" key="10">
    <source>
        <dbReference type="ARBA" id="ARBA00023303"/>
    </source>
</evidence>
<dbReference type="SUPFAM" id="SSF81324">
    <property type="entry name" value="Voltage-gated potassium channels"/>
    <property type="match status" value="1"/>
</dbReference>
<evidence type="ECO:0000256" key="5">
    <source>
        <dbReference type="ARBA" id="ARBA00022826"/>
    </source>
</evidence>
<dbReference type="GO" id="GO:0008076">
    <property type="term" value="C:voltage-gated potassium channel complex"/>
    <property type="evidence" value="ECO:0007669"/>
    <property type="project" value="InterPro"/>
</dbReference>
<dbReference type="FunFam" id="1.10.287.70:FF:000028">
    <property type="entry name" value="potassium voltage-gated channel subfamily D member 3"/>
    <property type="match status" value="1"/>
</dbReference>
<keyword evidence="3" id="KW-0633">Potassium transport</keyword>
<keyword evidence="9 12" id="KW-0472">Membrane</keyword>
<keyword evidence="8" id="KW-0406">Ion transport</keyword>
<keyword evidence="6" id="KW-0630">Potassium</keyword>
<dbReference type="Proteomes" id="UP000601435">
    <property type="component" value="Unassembled WGS sequence"/>
</dbReference>
<feature type="domain" description="Ion transport" evidence="13">
    <location>
        <begin position="23"/>
        <end position="152"/>
    </location>
</feature>
<evidence type="ECO:0000256" key="8">
    <source>
        <dbReference type="ARBA" id="ARBA00023065"/>
    </source>
</evidence>
<name>A0A812Z4Y5_9DINO</name>
<gene>
    <name evidence="14" type="primary">KCNB1</name>
    <name evidence="14" type="ORF">SNEC2469_LOCUS23995</name>
</gene>
<feature type="transmembrane region" description="Helical" evidence="12">
    <location>
        <begin position="123"/>
        <end position="147"/>
    </location>
</feature>
<dbReference type="Pfam" id="PF00520">
    <property type="entry name" value="Ion_trans"/>
    <property type="match status" value="1"/>
</dbReference>